<keyword evidence="3" id="KW-1185">Reference proteome</keyword>
<dbReference type="GO" id="GO:0003993">
    <property type="term" value="F:acid phosphatase activity"/>
    <property type="evidence" value="ECO:0007669"/>
    <property type="project" value="TreeGrafter"/>
</dbReference>
<reference evidence="2 3" key="2">
    <citation type="journal article" date="2012" name="PLoS Pathog.">
        <title>Diverse lifestyles and strategies of plant pathogenesis encoded in the genomes of eighteen Dothideomycetes fungi.</title>
        <authorList>
            <person name="Ohm R.A."/>
            <person name="Feau N."/>
            <person name="Henrissat B."/>
            <person name="Schoch C.L."/>
            <person name="Horwitz B.A."/>
            <person name="Barry K.W."/>
            <person name="Condon B.J."/>
            <person name="Copeland A.C."/>
            <person name="Dhillon B."/>
            <person name="Glaser F."/>
            <person name="Hesse C.N."/>
            <person name="Kosti I."/>
            <person name="LaButti K."/>
            <person name="Lindquist E.A."/>
            <person name="Lucas S."/>
            <person name="Salamov A.A."/>
            <person name="Bradshaw R.E."/>
            <person name="Ciuffetti L."/>
            <person name="Hamelin R.C."/>
            <person name="Kema G.H.J."/>
            <person name="Lawrence C."/>
            <person name="Scott J.A."/>
            <person name="Spatafora J.W."/>
            <person name="Turgeon B.G."/>
            <person name="de Wit P.J.G.M."/>
            <person name="Zhong S."/>
            <person name="Goodwin S.B."/>
            <person name="Grigoriev I.V."/>
        </authorList>
    </citation>
    <scope>NUCLEOTIDE SEQUENCE [LARGE SCALE GENOMIC DNA]</scope>
    <source>
        <strain evidence="3">NZE10 / CBS 128990</strain>
    </source>
</reference>
<dbReference type="NCBIfam" id="TIGR01685">
    <property type="entry name" value="MDP-1"/>
    <property type="match status" value="1"/>
</dbReference>
<accession>N1PRV7</accession>
<dbReference type="eggNOG" id="KOG4549">
    <property type="taxonomic scope" value="Eukaryota"/>
</dbReference>
<dbReference type="InterPro" id="IPR010036">
    <property type="entry name" value="MDP_1_eu_arc"/>
</dbReference>
<dbReference type="AlphaFoldDB" id="N1PRV7"/>
<feature type="region of interest" description="Disordered" evidence="1">
    <location>
        <begin position="1"/>
        <end position="24"/>
    </location>
</feature>
<dbReference type="OrthoDB" id="2865258at2759"/>
<dbReference type="SUPFAM" id="SSF56784">
    <property type="entry name" value="HAD-like"/>
    <property type="match status" value="1"/>
</dbReference>
<evidence type="ECO:0000313" key="3">
    <source>
        <dbReference type="Proteomes" id="UP000016933"/>
    </source>
</evidence>
<dbReference type="Pfam" id="PF12689">
    <property type="entry name" value="Acid_PPase"/>
    <property type="match status" value="1"/>
</dbReference>
<gene>
    <name evidence="2" type="ORF">DOTSEDRAFT_150010</name>
</gene>
<dbReference type="SFLD" id="SFLDS00003">
    <property type="entry name" value="Haloacid_Dehalogenase"/>
    <property type="match status" value="1"/>
</dbReference>
<dbReference type="STRING" id="675120.N1PRV7"/>
<organism evidence="2 3">
    <name type="scientific">Dothistroma septosporum (strain NZE10 / CBS 128990)</name>
    <name type="common">Red band needle blight fungus</name>
    <name type="synonym">Mycosphaerella pini</name>
    <dbReference type="NCBI Taxonomy" id="675120"/>
    <lineage>
        <taxon>Eukaryota</taxon>
        <taxon>Fungi</taxon>
        <taxon>Dikarya</taxon>
        <taxon>Ascomycota</taxon>
        <taxon>Pezizomycotina</taxon>
        <taxon>Dothideomycetes</taxon>
        <taxon>Dothideomycetidae</taxon>
        <taxon>Mycosphaerellales</taxon>
        <taxon>Mycosphaerellaceae</taxon>
        <taxon>Dothistroma</taxon>
    </lineage>
</organism>
<dbReference type="NCBIfam" id="TIGR01681">
    <property type="entry name" value="HAD-SF-IIIC"/>
    <property type="match status" value="1"/>
</dbReference>
<dbReference type="Gene3D" id="3.40.50.1000">
    <property type="entry name" value="HAD superfamily/HAD-like"/>
    <property type="match status" value="1"/>
</dbReference>
<name>N1PRV7_DOTSN</name>
<dbReference type="SFLD" id="SFLDG01131">
    <property type="entry name" value="C1.5.2:_MDP_Like"/>
    <property type="match status" value="1"/>
</dbReference>
<dbReference type="SFLD" id="SFLDG01129">
    <property type="entry name" value="C1.5:_HAD__Beta-PGM__Phosphata"/>
    <property type="match status" value="1"/>
</dbReference>
<reference evidence="3" key="1">
    <citation type="journal article" date="2012" name="PLoS Genet.">
        <title>The genomes of the fungal plant pathogens Cladosporium fulvum and Dothistroma septosporum reveal adaptation to different hosts and lifestyles but also signatures of common ancestry.</title>
        <authorList>
            <person name="de Wit P.J.G.M."/>
            <person name="van der Burgt A."/>
            <person name="Oekmen B."/>
            <person name="Stergiopoulos I."/>
            <person name="Abd-Elsalam K.A."/>
            <person name="Aerts A.L."/>
            <person name="Bahkali A.H."/>
            <person name="Beenen H.G."/>
            <person name="Chettri P."/>
            <person name="Cox M.P."/>
            <person name="Datema E."/>
            <person name="de Vries R.P."/>
            <person name="Dhillon B."/>
            <person name="Ganley A.R."/>
            <person name="Griffiths S.A."/>
            <person name="Guo Y."/>
            <person name="Hamelin R.C."/>
            <person name="Henrissat B."/>
            <person name="Kabir M.S."/>
            <person name="Jashni M.K."/>
            <person name="Kema G."/>
            <person name="Klaubauf S."/>
            <person name="Lapidus A."/>
            <person name="Levasseur A."/>
            <person name="Lindquist E."/>
            <person name="Mehrabi R."/>
            <person name="Ohm R.A."/>
            <person name="Owen T.J."/>
            <person name="Salamov A."/>
            <person name="Schwelm A."/>
            <person name="Schijlen E."/>
            <person name="Sun H."/>
            <person name="van den Burg H.A."/>
            <person name="van Ham R.C.H.J."/>
            <person name="Zhang S."/>
            <person name="Goodwin S.B."/>
            <person name="Grigoriev I.V."/>
            <person name="Collemare J."/>
            <person name="Bradshaw R.E."/>
        </authorList>
    </citation>
    <scope>NUCLEOTIDE SEQUENCE [LARGE SCALE GENOMIC DNA]</scope>
    <source>
        <strain evidence="3">NZE10 / CBS 128990</strain>
    </source>
</reference>
<dbReference type="FunFam" id="3.40.50.1000:FF:000155">
    <property type="entry name" value="Putative magnesium dependent phosphatase"/>
    <property type="match status" value="1"/>
</dbReference>
<protein>
    <recommendedName>
        <fullName evidence="4">Magnesium-dependent phosphatase-1</fullName>
    </recommendedName>
</protein>
<dbReference type="OMA" id="GVWAWRK"/>
<evidence type="ECO:0000256" key="1">
    <source>
        <dbReference type="SAM" id="MobiDB-lite"/>
    </source>
</evidence>
<dbReference type="Proteomes" id="UP000016933">
    <property type="component" value="Unassembled WGS sequence"/>
</dbReference>
<proteinExistence type="predicted"/>
<dbReference type="InterPro" id="IPR035679">
    <property type="entry name" value="MDP-1_euk"/>
</dbReference>
<dbReference type="InterPro" id="IPR036412">
    <property type="entry name" value="HAD-like_sf"/>
</dbReference>
<dbReference type="PANTHER" id="PTHR17901">
    <property type="entry name" value="MAGNESIUM-DEPENDENT PHOSPHATASE 1 MDP1"/>
    <property type="match status" value="1"/>
</dbReference>
<sequence length="212" mass="23823">MARSKPSTTASNNQTPITLPATSLPAPSTFNDSLPLPKMIVFDLDYTLWPFWVDTHISGPLKPTKDGLTVKDRYGESCGFYNDVASILHHIKARGILLGAASRTHAPDLAREMLGMLRIPRNEQDEGIKARTAISLFDFLEIYPGDKRTHFGKLEKKSGAGYEEMLFFDDESRNRNVEELGVVMQLVRDGVTRGEVDKGVEAWRRRNGRMEN</sequence>
<dbReference type="HOGENOM" id="CLU_071162_0_0_1"/>
<dbReference type="InterPro" id="IPR010033">
    <property type="entry name" value="HAD_SF_ppase_IIIC"/>
</dbReference>
<dbReference type="InterPro" id="IPR023214">
    <property type="entry name" value="HAD_sf"/>
</dbReference>
<evidence type="ECO:0000313" key="2">
    <source>
        <dbReference type="EMBL" id="EME45144.1"/>
    </source>
</evidence>
<evidence type="ECO:0008006" key="4">
    <source>
        <dbReference type="Google" id="ProtNLM"/>
    </source>
</evidence>
<dbReference type="PANTHER" id="PTHR17901:SF14">
    <property type="entry name" value="MAGNESIUM-DEPENDENT PHOSPHATASE 1"/>
    <property type="match status" value="1"/>
</dbReference>
<dbReference type="CDD" id="cd07501">
    <property type="entry name" value="HAD_MDP-1_like"/>
    <property type="match status" value="1"/>
</dbReference>
<dbReference type="EMBL" id="KB446538">
    <property type="protein sequence ID" value="EME45144.1"/>
    <property type="molecule type" value="Genomic_DNA"/>
</dbReference>